<dbReference type="Gene3D" id="3.40.50.300">
    <property type="entry name" value="P-loop containing nucleotide triphosphate hydrolases"/>
    <property type="match status" value="1"/>
</dbReference>
<protein>
    <submittedName>
        <fullName evidence="2">Uncharacterized protein</fullName>
    </submittedName>
</protein>
<feature type="region of interest" description="Disordered" evidence="1">
    <location>
        <begin position="173"/>
        <end position="236"/>
    </location>
</feature>
<evidence type="ECO:0000313" key="2">
    <source>
        <dbReference type="EMBL" id="CAA9402485.1"/>
    </source>
</evidence>
<dbReference type="SUPFAM" id="SSF52540">
    <property type="entry name" value="P-loop containing nucleoside triphosphate hydrolases"/>
    <property type="match status" value="1"/>
</dbReference>
<feature type="compositionally biased region" description="Low complexity" evidence="1">
    <location>
        <begin position="199"/>
        <end position="213"/>
    </location>
</feature>
<reference evidence="2" key="1">
    <citation type="submission" date="2020-02" db="EMBL/GenBank/DDBJ databases">
        <authorList>
            <person name="Meier V. D."/>
        </authorList>
    </citation>
    <scope>NUCLEOTIDE SEQUENCE</scope>
    <source>
        <strain evidence="2">AVDCRST_MAG75</strain>
    </source>
</reference>
<dbReference type="AlphaFoldDB" id="A0A6J4P0K0"/>
<proteinExistence type="predicted"/>
<organism evidence="2">
    <name type="scientific">uncultured Propionibacteriaceae bacterium</name>
    <dbReference type="NCBI Taxonomy" id="257457"/>
    <lineage>
        <taxon>Bacteria</taxon>
        <taxon>Bacillati</taxon>
        <taxon>Actinomycetota</taxon>
        <taxon>Actinomycetes</taxon>
        <taxon>Propionibacteriales</taxon>
        <taxon>Propionibacteriaceae</taxon>
        <taxon>environmental samples</taxon>
    </lineage>
</organism>
<evidence type="ECO:0000256" key="1">
    <source>
        <dbReference type="SAM" id="MobiDB-lite"/>
    </source>
</evidence>
<dbReference type="EMBL" id="CADCUO010000150">
    <property type="protein sequence ID" value="CAA9402485.1"/>
    <property type="molecule type" value="Genomic_DNA"/>
</dbReference>
<sequence length="236" mass="25394">MLGPTRELVAQLNQRARTHRLNGKEIGPTVRLGDGNQASLGDVVITRTNDRRLRLGGDWVKNGDRWTITAVKRDGGLTVRHNRSHHTTRLPAGYVQASTGLGYATTIHSAQGVTCDTMHGLACGQETRQQLYTMLTRGRTANHLYLQVVGGGDPHSLIRPETVTPRTPTELLEQIPPATTPPPPPPTCSATSPTPPPGCTTRPSATPTASAPQPNTPLDPPLSRHWMPTPTGWCPG</sequence>
<name>A0A6J4P0K0_9ACTN</name>
<feature type="compositionally biased region" description="Pro residues" evidence="1">
    <location>
        <begin position="178"/>
        <end position="198"/>
    </location>
</feature>
<dbReference type="CDD" id="cd18809">
    <property type="entry name" value="SF1_C_RecD"/>
    <property type="match status" value="1"/>
</dbReference>
<dbReference type="InterPro" id="IPR027417">
    <property type="entry name" value="P-loop_NTPase"/>
</dbReference>
<gene>
    <name evidence="2" type="ORF">AVDCRST_MAG75-2228</name>
</gene>
<dbReference type="Gene3D" id="2.30.30.940">
    <property type="match status" value="1"/>
</dbReference>
<accession>A0A6J4P0K0</accession>